<feature type="transmembrane region" description="Helical" evidence="19">
    <location>
        <begin position="132"/>
        <end position="152"/>
    </location>
</feature>
<dbReference type="GO" id="GO:0004605">
    <property type="term" value="F:phosphatidate cytidylyltransferase activity"/>
    <property type="evidence" value="ECO:0007669"/>
    <property type="project" value="UniProtKB-EC"/>
</dbReference>
<sequence length="262" mass="28825">MKQRVITAVVALCIFIPLLLFGNIPFGILTLVMGMVAIGEILLMKKMIIISPESIITFLGGLFLIAPPSLFQSLPGYLTPTFIIYIFVMLLLLRMVFTKNRFNFDDVGIATLAMLYVGIGFHYLIVARATGINVVLYALLIVWTTDSGAYIFGRKFGKHKLAPHISPNKTWEGSIGGSLLATVIGTLIVILFPQHFYSIVPMIIITIIASIGGQFGDLVESALKRHYGVKDSGKILPGHGGILDRFDSLLFVLPILHLFNIF</sequence>
<dbReference type="PANTHER" id="PTHR46382">
    <property type="entry name" value="PHOSPHATIDATE CYTIDYLYLTRANSFERASE"/>
    <property type="match status" value="1"/>
</dbReference>
<keyword evidence="10 18" id="KW-0808">Transferase</keyword>
<protein>
    <recommendedName>
        <fullName evidence="7 18">Phosphatidate cytidylyltransferase</fullName>
        <ecNumber evidence="6 18">2.7.7.41</ecNumber>
    </recommendedName>
</protein>
<evidence type="ECO:0000256" key="6">
    <source>
        <dbReference type="ARBA" id="ARBA00012487"/>
    </source>
</evidence>
<dbReference type="KEGG" id="lbe:MOO44_06305"/>
<evidence type="ECO:0000256" key="5">
    <source>
        <dbReference type="ARBA" id="ARBA00010185"/>
    </source>
</evidence>
<evidence type="ECO:0000256" key="17">
    <source>
        <dbReference type="ARBA" id="ARBA00023264"/>
    </source>
</evidence>
<comment type="pathway">
    <text evidence="3 18">Phospholipid metabolism; CDP-diacylglycerol biosynthesis; CDP-diacylglycerol from sn-glycerol 3-phosphate: step 3/3.</text>
</comment>
<feature type="transmembrane region" description="Helical" evidence="19">
    <location>
        <begin position="173"/>
        <end position="192"/>
    </location>
</feature>
<dbReference type="GO" id="GO:0005886">
    <property type="term" value="C:plasma membrane"/>
    <property type="evidence" value="ECO:0007669"/>
    <property type="project" value="UniProtKB-SubCell"/>
</dbReference>
<evidence type="ECO:0000256" key="13">
    <source>
        <dbReference type="ARBA" id="ARBA00022989"/>
    </source>
</evidence>
<keyword evidence="21" id="KW-1185">Reference proteome</keyword>
<evidence type="ECO:0000313" key="20">
    <source>
        <dbReference type="EMBL" id="UQS86500.1"/>
    </source>
</evidence>
<dbReference type="InterPro" id="IPR000374">
    <property type="entry name" value="PC_trans"/>
</dbReference>
<reference evidence="20" key="1">
    <citation type="journal article" date="2022" name="Int. J. Syst. Evol. Microbiol.">
        <title>Apilactobacillus apisilvae sp. nov., Nicolia spurrieriana gen. nov. sp. nov., Bombilactobacillus folatiphilus sp. nov. and Bombilactobacillus thymidiniphilus sp. nov., four new lactic acid bacterial isolates from stingless bees Tetragonula carbonaria and Austroplebeia australis.</title>
        <authorList>
            <person name="Oliphant S.A."/>
            <person name="Watson-Haigh N.S."/>
            <person name="Sumby K.M."/>
            <person name="Gardner J."/>
            <person name="Groom S."/>
            <person name="Jiranek V."/>
        </authorList>
    </citation>
    <scope>NUCLEOTIDE SEQUENCE</scope>
    <source>
        <strain evidence="20">SGEP1_A5</strain>
    </source>
</reference>
<comment type="subcellular location">
    <subcellularLocation>
        <location evidence="2">Cell membrane</location>
        <topology evidence="2">Multi-pass membrane protein</topology>
    </subcellularLocation>
</comment>
<dbReference type="Pfam" id="PF01148">
    <property type="entry name" value="CTP_transf_1"/>
    <property type="match status" value="1"/>
</dbReference>
<feature type="transmembrane region" description="Helical" evidence="19">
    <location>
        <begin position="5"/>
        <end position="20"/>
    </location>
</feature>
<keyword evidence="11 18" id="KW-0812">Transmembrane</keyword>
<name>A0A976RRN4_9LACO</name>
<keyword evidence="17" id="KW-1208">Phospholipid metabolism</keyword>
<evidence type="ECO:0000256" key="10">
    <source>
        <dbReference type="ARBA" id="ARBA00022679"/>
    </source>
</evidence>
<keyword evidence="16" id="KW-0594">Phospholipid biosynthesis</keyword>
<evidence type="ECO:0000256" key="12">
    <source>
        <dbReference type="ARBA" id="ARBA00022695"/>
    </source>
</evidence>
<dbReference type="EC" id="2.7.7.41" evidence="6 18"/>
<evidence type="ECO:0000256" key="4">
    <source>
        <dbReference type="ARBA" id="ARBA00005189"/>
    </source>
</evidence>
<keyword evidence="14" id="KW-0443">Lipid metabolism</keyword>
<comment type="pathway">
    <text evidence="4">Lipid metabolism.</text>
</comment>
<dbReference type="RefSeq" id="WP_260116304.1">
    <property type="nucleotide sequence ID" value="NZ_CP093361.1"/>
</dbReference>
<keyword evidence="9" id="KW-0444">Lipid biosynthesis</keyword>
<evidence type="ECO:0000256" key="18">
    <source>
        <dbReference type="RuleBase" id="RU003938"/>
    </source>
</evidence>
<gene>
    <name evidence="20" type="ORF">MOO44_06305</name>
</gene>
<keyword evidence="8" id="KW-1003">Cell membrane</keyword>
<dbReference type="EMBL" id="CP093361">
    <property type="protein sequence ID" value="UQS86500.1"/>
    <property type="molecule type" value="Genomic_DNA"/>
</dbReference>
<dbReference type="PROSITE" id="PS01315">
    <property type="entry name" value="CDS"/>
    <property type="match status" value="1"/>
</dbReference>
<feature type="transmembrane region" description="Helical" evidence="19">
    <location>
        <begin position="198"/>
        <end position="216"/>
    </location>
</feature>
<evidence type="ECO:0000256" key="8">
    <source>
        <dbReference type="ARBA" id="ARBA00022475"/>
    </source>
</evidence>
<evidence type="ECO:0000256" key="9">
    <source>
        <dbReference type="ARBA" id="ARBA00022516"/>
    </source>
</evidence>
<comment type="catalytic activity">
    <reaction evidence="1 18">
        <text>a 1,2-diacyl-sn-glycero-3-phosphate + CTP + H(+) = a CDP-1,2-diacyl-sn-glycerol + diphosphate</text>
        <dbReference type="Rhea" id="RHEA:16229"/>
        <dbReference type="ChEBI" id="CHEBI:15378"/>
        <dbReference type="ChEBI" id="CHEBI:33019"/>
        <dbReference type="ChEBI" id="CHEBI:37563"/>
        <dbReference type="ChEBI" id="CHEBI:58332"/>
        <dbReference type="ChEBI" id="CHEBI:58608"/>
        <dbReference type="EC" id="2.7.7.41"/>
    </reaction>
</comment>
<evidence type="ECO:0000256" key="7">
    <source>
        <dbReference type="ARBA" id="ARBA00019373"/>
    </source>
</evidence>
<dbReference type="AlphaFoldDB" id="A0A976RRN4"/>
<evidence type="ECO:0000256" key="1">
    <source>
        <dbReference type="ARBA" id="ARBA00001698"/>
    </source>
</evidence>
<evidence type="ECO:0000256" key="3">
    <source>
        <dbReference type="ARBA" id="ARBA00005119"/>
    </source>
</evidence>
<accession>A0A976RRN4</accession>
<dbReference type="Proteomes" id="UP000831181">
    <property type="component" value="Chromosome"/>
</dbReference>
<keyword evidence="15 19" id="KW-0472">Membrane</keyword>
<feature type="transmembrane region" description="Helical" evidence="19">
    <location>
        <begin position="77"/>
        <end position="97"/>
    </location>
</feature>
<feature type="transmembrane region" description="Helical" evidence="19">
    <location>
        <begin position="109"/>
        <end position="126"/>
    </location>
</feature>
<keyword evidence="13 19" id="KW-1133">Transmembrane helix</keyword>
<evidence type="ECO:0000256" key="15">
    <source>
        <dbReference type="ARBA" id="ARBA00023136"/>
    </source>
</evidence>
<feature type="transmembrane region" description="Helical" evidence="19">
    <location>
        <begin position="55"/>
        <end position="71"/>
    </location>
</feature>
<evidence type="ECO:0000256" key="19">
    <source>
        <dbReference type="SAM" id="Phobius"/>
    </source>
</evidence>
<comment type="similarity">
    <text evidence="5 18">Belongs to the CDS family.</text>
</comment>
<evidence type="ECO:0000256" key="11">
    <source>
        <dbReference type="ARBA" id="ARBA00022692"/>
    </source>
</evidence>
<keyword evidence="12 18" id="KW-0548">Nucleotidyltransferase</keyword>
<evidence type="ECO:0000313" key="21">
    <source>
        <dbReference type="Proteomes" id="UP000831181"/>
    </source>
</evidence>
<organism evidence="20 21">
    <name type="scientific">Nicoliella spurrieriana</name>
    <dbReference type="NCBI Taxonomy" id="2925830"/>
    <lineage>
        <taxon>Bacteria</taxon>
        <taxon>Bacillati</taxon>
        <taxon>Bacillota</taxon>
        <taxon>Bacilli</taxon>
        <taxon>Lactobacillales</taxon>
        <taxon>Lactobacillaceae</taxon>
        <taxon>Nicoliella</taxon>
    </lineage>
</organism>
<evidence type="ECO:0000256" key="2">
    <source>
        <dbReference type="ARBA" id="ARBA00004651"/>
    </source>
</evidence>
<dbReference type="GO" id="GO:0016024">
    <property type="term" value="P:CDP-diacylglycerol biosynthetic process"/>
    <property type="evidence" value="ECO:0007669"/>
    <property type="project" value="TreeGrafter"/>
</dbReference>
<evidence type="ECO:0000256" key="16">
    <source>
        <dbReference type="ARBA" id="ARBA00023209"/>
    </source>
</evidence>
<evidence type="ECO:0000256" key="14">
    <source>
        <dbReference type="ARBA" id="ARBA00023098"/>
    </source>
</evidence>
<dbReference type="PANTHER" id="PTHR46382:SF1">
    <property type="entry name" value="PHOSPHATIDATE CYTIDYLYLTRANSFERASE"/>
    <property type="match status" value="1"/>
</dbReference>
<proteinExistence type="inferred from homology"/>